<evidence type="ECO:0008006" key="4">
    <source>
        <dbReference type="Google" id="ProtNLM"/>
    </source>
</evidence>
<protein>
    <recommendedName>
        <fullName evidence="4">Transmembrane protein</fullName>
    </recommendedName>
</protein>
<dbReference type="OrthoDB" id="10015223at2"/>
<proteinExistence type="predicted"/>
<organism evidence="2 3">
    <name type="scientific">Mesorhizobium alhagi CCNWXJ12-2</name>
    <dbReference type="NCBI Taxonomy" id="1107882"/>
    <lineage>
        <taxon>Bacteria</taxon>
        <taxon>Pseudomonadati</taxon>
        <taxon>Pseudomonadota</taxon>
        <taxon>Alphaproteobacteria</taxon>
        <taxon>Hyphomicrobiales</taxon>
        <taxon>Phyllobacteriaceae</taxon>
        <taxon>Allomesorhizobium</taxon>
    </lineage>
</organism>
<feature type="transmembrane region" description="Helical" evidence="1">
    <location>
        <begin position="12"/>
        <end position="32"/>
    </location>
</feature>
<sequence>MDAVNTSIFGTPFFEISTVIFAVAAVTVWLTLVSNRAVRRTAELQAAEKALAAHYDAADKVLDDPALPEEARDAMVALVEFVADRKLSERFVVDFMDHDQRSSKAAPWASEMEKLRFTRSDLVENYHKAMMSGLIAMFLRWPSNTKHFYRFSAELAADNRRDAQIAERIAMLKKSIFGERNGSGTSMAAHC</sequence>
<keyword evidence="1" id="KW-0472">Membrane</keyword>
<keyword evidence="1" id="KW-1133">Transmembrane helix</keyword>
<evidence type="ECO:0000313" key="3">
    <source>
        <dbReference type="Proteomes" id="UP000003250"/>
    </source>
</evidence>
<reference evidence="2 3" key="1">
    <citation type="journal article" date="2012" name="J. Bacteriol.">
        <title>Draft Genome Sequence of Mesorhizobium alhagi CCNWXJ12-2T, a Novel Salt-Resistant Species Isolated from the Desert of Northwestern China.</title>
        <authorList>
            <person name="Zhou M."/>
            <person name="Chen W."/>
            <person name="Chen H."/>
            <person name="Wei G."/>
        </authorList>
    </citation>
    <scope>NUCLEOTIDE SEQUENCE [LARGE SCALE GENOMIC DNA]</scope>
    <source>
        <strain evidence="2 3">CCNWXJ12-2</strain>
    </source>
</reference>
<keyword evidence="1" id="KW-0812">Transmembrane</keyword>
<gene>
    <name evidence="2" type="ORF">MAXJ12_12497</name>
</gene>
<evidence type="ECO:0000313" key="2">
    <source>
        <dbReference type="EMBL" id="EHK56883.1"/>
    </source>
</evidence>
<dbReference type="Proteomes" id="UP000003250">
    <property type="component" value="Unassembled WGS sequence"/>
</dbReference>
<keyword evidence="3" id="KW-1185">Reference proteome</keyword>
<dbReference type="PATRIC" id="fig|1107882.3.peg.2448"/>
<name>H0HQR9_9HYPH</name>
<dbReference type="AlphaFoldDB" id="H0HQR9"/>
<evidence type="ECO:0000256" key="1">
    <source>
        <dbReference type="SAM" id="Phobius"/>
    </source>
</evidence>
<dbReference type="EMBL" id="AHAM01000096">
    <property type="protein sequence ID" value="EHK56883.1"/>
    <property type="molecule type" value="Genomic_DNA"/>
</dbReference>
<dbReference type="RefSeq" id="WP_008836129.1">
    <property type="nucleotide sequence ID" value="NZ_AHAM01000096.1"/>
</dbReference>
<accession>H0HQR9</accession>